<evidence type="ECO:0000313" key="3">
    <source>
        <dbReference type="Proteomes" id="UP000485058"/>
    </source>
</evidence>
<gene>
    <name evidence="2" type="ORF">HaLaN_00037</name>
</gene>
<keyword evidence="3" id="KW-1185">Reference proteome</keyword>
<reference evidence="2 3" key="1">
    <citation type="submission" date="2020-02" db="EMBL/GenBank/DDBJ databases">
        <title>Draft genome sequence of Haematococcus lacustris strain NIES-144.</title>
        <authorList>
            <person name="Morimoto D."/>
            <person name="Nakagawa S."/>
            <person name="Yoshida T."/>
            <person name="Sawayama S."/>
        </authorList>
    </citation>
    <scope>NUCLEOTIDE SEQUENCE [LARGE SCALE GENOMIC DNA]</scope>
    <source>
        <strain evidence="2 3">NIES-144</strain>
    </source>
</reference>
<evidence type="ECO:0000256" key="1">
    <source>
        <dbReference type="SAM" id="SignalP"/>
    </source>
</evidence>
<dbReference type="AlphaFoldDB" id="A0A699Y609"/>
<dbReference type="EMBL" id="BLLF01000001">
    <property type="protein sequence ID" value="GFH05557.1"/>
    <property type="molecule type" value="Genomic_DNA"/>
</dbReference>
<name>A0A699Y609_HAELA</name>
<keyword evidence="1" id="KW-0732">Signal</keyword>
<accession>A0A699Y609</accession>
<dbReference type="Proteomes" id="UP000485058">
    <property type="component" value="Unassembled WGS sequence"/>
</dbReference>
<feature type="chain" id="PRO_5025421616" evidence="1">
    <location>
        <begin position="18"/>
        <end position="170"/>
    </location>
</feature>
<sequence length="170" mass="18074">MVVVFCLTVTGAGLAAAARPVDAWQAPSPASARQASLREAFLQATAAGPMPVQPAAAAMPTVVRTLLELAYSAPHAALQAGKVSVSVDPGPCEHNKPGSLVGGSQAQLRSKHQVVTVRNTSTGWSMQFDMRPGCDLSLFEKYSIADFVQDNWFMLTAVLKDQFVSLQKIF</sequence>
<protein>
    <submittedName>
        <fullName evidence="2">Uncharacterized protein</fullName>
    </submittedName>
</protein>
<organism evidence="2 3">
    <name type="scientific">Haematococcus lacustris</name>
    <name type="common">Green alga</name>
    <name type="synonym">Haematococcus pluvialis</name>
    <dbReference type="NCBI Taxonomy" id="44745"/>
    <lineage>
        <taxon>Eukaryota</taxon>
        <taxon>Viridiplantae</taxon>
        <taxon>Chlorophyta</taxon>
        <taxon>core chlorophytes</taxon>
        <taxon>Chlorophyceae</taxon>
        <taxon>CS clade</taxon>
        <taxon>Chlamydomonadales</taxon>
        <taxon>Haematococcaceae</taxon>
        <taxon>Haematococcus</taxon>
    </lineage>
</organism>
<feature type="signal peptide" evidence="1">
    <location>
        <begin position="1"/>
        <end position="17"/>
    </location>
</feature>
<proteinExistence type="predicted"/>
<comment type="caution">
    <text evidence="2">The sequence shown here is derived from an EMBL/GenBank/DDBJ whole genome shotgun (WGS) entry which is preliminary data.</text>
</comment>
<evidence type="ECO:0000313" key="2">
    <source>
        <dbReference type="EMBL" id="GFH05557.1"/>
    </source>
</evidence>